<evidence type="ECO:0000313" key="2">
    <source>
        <dbReference type="EMBL" id="KAK1503900.1"/>
    </source>
</evidence>
<feature type="compositionally biased region" description="Polar residues" evidence="1">
    <location>
        <begin position="101"/>
        <end position="116"/>
    </location>
</feature>
<organism evidence="2 3">
    <name type="scientific">Colletotrichum costaricense</name>
    <dbReference type="NCBI Taxonomy" id="1209916"/>
    <lineage>
        <taxon>Eukaryota</taxon>
        <taxon>Fungi</taxon>
        <taxon>Dikarya</taxon>
        <taxon>Ascomycota</taxon>
        <taxon>Pezizomycotina</taxon>
        <taxon>Sordariomycetes</taxon>
        <taxon>Hypocreomycetidae</taxon>
        <taxon>Glomerellales</taxon>
        <taxon>Glomerellaceae</taxon>
        <taxon>Colletotrichum</taxon>
        <taxon>Colletotrichum acutatum species complex</taxon>
    </lineage>
</organism>
<accession>A0AAI9YEU1</accession>
<evidence type="ECO:0000256" key="1">
    <source>
        <dbReference type="SAM" id="MobiDB-lite"/>
    </source>
</evidence>
<name>A0AAI9YEU1_9PEZI</name>
<sequence>MPHTLASYGDEPGWLVGMVGYSPTPASIALEYLLSEGTMACVKIRLDFPVHLMSRQQVNSPAVESMDASQHQLNSLDTISSSYPSPFAETPHYVQHATFSLSHQMSTPSQPQTSAASYDMYESSPSGPPTPPNTPRSQDDTQQQLHGHHHQMTQFPPLTQAYGTQSMQPQITMALSSPQPIALASASGAHGRFSCPHRTKTYFHVKDLKRHLPLRE</sequence>
<gene>
    <name evidence="2" type="ORF">CCOS01_16975</name>
</gene>
<feature type="region of interest" description="Disordered" evidence="1">
    <location>
        <begin position="101"/>
        <end position="150"/>
    </location>
</feature>
<protein>
    <submittedName>
        <fullName evidence="2">Uncharacterized protein</fullName>
    </submittedName>
</protein>
<dbReference type="RefSeq" id="XP_060304376.1">
    <property type="nucleotide sequence ID" value="XM_060465109.1"/>
</dbReference>
<comment type="caution">
    <text evidence="2">The sequence shown here is derived from an EMBL/GenBank/DDBJ whole genome shotgun (WGS) entry which is preliminary data.</text>
</comment>
<proteinExistence type="predicted"/>
<dbReference type="EMBL" id="MOOE01000036">
    <property type="protein sequence ID" value="KAK1503900.1"/>
    <property type="molecule type" value="Genomic_DNA"/>
</dbReference>
<dbReference type="GeneID" id="85348656"/>
<keyword evidence="3" id="KW-1185">Reference proteome</keyword>
<evidence type="ECO:0000313" key="3">
    <source>
        <dbReference type="Proteomes" id="UP001240678"/>
    </source>
</evidence>
<dbReference type="Proteomes" id="UP001240678">
    <property type="component" value="Unassembled WGS sequence"/>
</dbReference>
<reference evidence="2 3" key="1">
    <citation type="submission" date="2016-10" db="EMBL/GenBank/DDBJ databases">
        <title>The genome sequence of Colletotrichum fioriniae PJ7.</title>
        <authorList>
            <person name="Baroncelli R."/>
        </authorList>
    </citation>
    <scope>NUCLEOTIDE SEQUENCE [LARGE SCALE GENOMIC DNA]</scope>
    <source>
        <strain evidence="2 3">IMI 309622</strain>
    </source>
</reference>
<dbReference type="AlphaFoldDB" id="A0AAI9YEU1"/>